<keyword evidence="7" id="KW-0732">Signal</keyword>
<dbReference type="AlphaFoldDB" id="A0A5B8U5K8"/>
<dbReference type="Proteomes" id="UP000321805">
    <property type="component" value="Chromosome"/>
</dbReference>
<dbReference type="SUPFAM" id="SSF141523">
    <property type="entry name" value="L,D-transpeptidase catalytic domain-like"/>
    <property type="match status" value="1"/>
</dbReference>
<comment type="pathway">
    <text evidence="1 6">Cell wall biogenesis; peptidoglycan biosynthesis.</text>
</comment>
<evidence type="ECO:0000259" key="8">
    <source>
        <dbReference type="PROSITE" id="PS52029"/>
    </source>
</evidence>
<reference evidence="9 10" key="1">
    <citation type="journal article" date="2018" name="J. Microbiol.">
        <title>Baekduia soli gen. nov., sp. nov., a novel bacterium isolated from the soil of Baekdu Mountain and proposal of a novel family name, Baekduiaceae fam. nov.</title>
        <authorList>
            <person name="An D.S."/>
            <person name="Siddiqi M.Z."/>
            <person name="Kim K.H."/>
            <person name="Yu H.S."/>
            <person name="Im W.T."/>
        </authorList>
    </citation>
    <scope>NUCLEOTIDE SEQUENCE [LARGE SCALE GENOMIC DNA]</scope>
    <source>
        <strain evidence="9 10">BR7-21</strain>
    </source>
</reference>
<keyword evidence="10" id="KW-1185">Reference proteome</keyword>
<name>A0A5B8U5K8_9ACTN</name>
<proteinExistence type="predicted"/>
<evidence type="ECO:0000256" key="5">
    <source>
        <dbReference type="ARBA" id="ARBA00023316"/>
    </source>
</evidence>
<evidence type="ECO:0000256" key="6">
    <source>
        <dbReference type="PROSITE-ProRule" id="PRU01373"/>
    </source>
</evidence>
<evidence type="ECO:0000256" key="4">
    <source>
        <dbReference type="ARBA" id="ARBA00022984"/>
    </source>
</evidence>
<dbReference type="InterPro" id="IPR050979">
    <property type="entry name" value="LD-transpeptidase"/>
</dbReference>
<evidence type="ECO:0000256" key="2">
    <source>
        <dbReference type="ARBA" id="ARBA00022679"/>
    </source>
</evidence>
<evidence type="ECO:0000313" key="10">
    <source>
        <dbReference type="Proteomes" id="UP000321805"/>
    </source>
</evidence>
<feature type="signal peptide" evidence="7">
    <location>
        <begin position="1"/>
        <end position="38"/>
    </location>
</feature>
<dbReference type="GO" id="GO:0071555">
    <property type="term" value="P:cell wall organization"/>
    <property type="evidence" value="ECO:0007669"/>
    <property type="project" value="UniProtKB-UniRule"/>
</dbReference>
<dbReference type="InterPro" id="IPR038063">
    <property type="entry name" value="Transpep_catalytic_dom"/>
</dbReference>
<feature type="active site" description="Nucleophile" evidence="6">
    <location>
        <position position="224"/>
    </location>
</feature>
<evidence type="ECO:0000256" key="7">
    <source>
        <dbReference type="SAM" id="SignalP"/>
    </source>
</evidence>
<dbReference type="PANTHER" id="PTHR30582">
    <property type="entry name" value="L,D-TRANSPEPTIDASE"/>
    <property type="match status" value="1"/>
</dbReference>
<dbReference type="Gene3D" id="2.40.440.10">
    <property type="entry name" value="L,D-transpeptidase catalytic domain-like"/>
    <property type="match status" value="1"/>
</dbReference>
<dbReference type="OrthoDB" id="5243103at2"/>
<evidence type="ECO:0000256" key="3">
    <source>
        <dbReference type="ARBA" id="ARBA00022960"/>
    </source>
</evidence>
<keyword evidence="2" id="KW-0808">Transferase</keyword>
<protein>
    <submittedName>
        <fullName evidence="9">L,D-transpeptidase</fullName>
    </submittedName>
</protein>
<dbReference type="RefSeq" id="WP_146918945.1">
    <property type="nucleotide sequence ID" value="NZ_CP042430.1"/>
</dbReference>
<dbReference type="GO" id="GO:0071972">
    <property type="term" value="F:peptidoglycan L,D-transpeptidase activity"/>
    <property type="evidence" value="ECO:0007669"/>
    <property type="project" value="TreeGrafter"/>
</dbReference>
<accession>A0A5B8U5K8</accession>
<feature type="chain" id="PRO_5022736131" evidence="7">
    <location>
        <begin position="39"/>
        <end position="249"/>
    </location>
</feature>
<dbReference type="EMBL" id="CP042430">
    <property type="protein sequence ID" value="QEC47932.1"/>
    <property type="molecule type" value="Genomic_DNA"/>
</dbReference>
<dbReference type="KEGG" id="bsol:FSW04_10355"/>
<evidence type="ECO:0000313" key="9">
    <source>
        <dbReference type="EMBL" id="QEC47932.1"/>
    </source>
</evidence>
<dbReference type="GO" id="GO:0018104">
    <property type="term" value="P:peptidoglycan-protein cross-linking"/>
    <property type="evidence" value="ECO:0007669"/>
    <property type="project" value="TreeGrafter"/>
</dbReference>
<dbReference type="GO" id="GO:0016740">
    <property type="term" value="F:transferase activity"/>
    <property type="evidence" value="ECO:0007669"/>
    <property type="project" value="UniProtKB-KW"/>
</dbReference>
<dbReference type="PROSITE" id="PS52029">
    <property type="entry name" value="LD_TPASE"/>
    <property type="match status" value="1"/>
</dbReference>
<dbReference type="PANTHER" id="PTHR30582:SF2">
    <property type="entry name" value="L,D-TRANSPEPTIDASE YCIB-RELATED"/>
    <property type="match status" value="1"/>
</dbReference>
<keyword evidence="3 6" id="KW-0133">Cell shape</keyword>
<feature type="domain" description="L,D-TPase catalytic" evidence="8">
    <location>
        <begin position="127"/>
        <end position="248"/>
    </location>
</feature>
<dbReference type="Pfam" id="PF03734">
    <property type="entry name" value="YkuD"/>
    <property type="match status" value="1"/>
</dbReference>
<dbReference type="UniPathway" id="UPA00219"/>
<feature type="active site" description="Proton donor/acceptor" evidence="6">
    <location>
        <position position="207"/>
    </location>
</feature>
<gene>
    <name evidence="9" type="ORF">FSW04_10355</name>
</gene>
<dbReference type="CDD" id="cd16913">
    <property type="entry name" value="YkuD_like"/>
    <property type="match status" value="1"/>
</dbReference>
<dbReference type="InterPro" id="IPR005490">
    <property type="entry name" value="LD_TPept_cat_dom"/>
</dbReference>
<keyword evidence="4 6" id="KW-0573">Peptidoglycan synthesis</keyword>
<evidence type="ECO:0000256" key="1">
    <source>
        <dbReference type="ARBA" id="ARBA00004752"/>
    </source>
</evidence>
<sequence>MTHPVLAALRCAGPRRRIAVAGAALTMAAAAGAPPAGAADAPVPGRQALIVLLHDHYARSSPSVRARRIAFVPARRPLTGVRTVLPVLDRATGAGAASWARVRLPGRPNGHAGWIPTARTRPATTGWSITVRLSLRRVTVSYDARVIRRFRAVVGKPSTPTPRGRFFVEEALALEPGAPGAPFALASSARSTVLQEFEGGPGQIALHGTGGLAGAPGTAASHGCVRLTTPAITWLARRIGAGTPLTVTD</sequence>
<dbReference type="GO" id="GO:0008360">
    <property type="term" value="P:regulation of cell shape"/>
    <property type="evidence" value="ECO:0007669"/>
    <property type="project" value="UniProtKB-UniRule"/>
</dbReference>
<organism evidence="9 10">
    <name type="scientific">Baekduia soli</name>
    <dbReference type="NCBI Taxonomy" id="496014"/>
    <lineage>
        <taxon>Bacteria</taxon>
        <taxon>Bacillati</taxon>
        <taxon>Actinomycetota</taxon>
        <taxon>Thermoleophilia</taxon>
        <taxon>Solirubrobacterales</taxon>
        <taxon>Baekduiaceae</taxon>
        <taxon>Baekduia</taxon>
    </lineage>
</organism>
<keyword evidence="5 6" id="KW-0961">Cell wall biogenesis/degradation</keyword>
<dbReference type="GO" id="GO:0005576">
    <property type="term" value="C:extracellular region"/>
    <property type="evidence" value="ECO:0007669"/>
    <property type="project" value="TreeGrafter"/>
</dbReference>